<reference evidence="1" key="1">
    <citation type="submission" date="2020-04" db="EMBL/GenBank/DDBJ databases">
        <title>A chromosome-scale assembly and high-density genetic map of the yellow drum (Nibea albiflora) genome.</title>
        <authorList>
            <person name="Xu D."/>
            <person name="Zhang W."/>
            <person name="Chen R."/>
            <person name="Tan P."/>
            <person name="Wang L."/>
            <person name="Song H."/>
            <person name="Tian L."/>
            <person name="Zhu Q."/>
            <person name="Wang B."/>
        </authorList>
    </citation>
    <scope>NUCLEOTIDE SEQUENCE</scope>
    <source>
        <strain evidence="1">ZJHYS-2018</strain>
    </source>
</reference>
<keyword evidence="2" id="KW-1185">Reference proteome</keyword>
<dbReference type="Proteomes" id="UP000805704">
    <property type="component" value="Chromosome 12"/>
</dbReference>
<feature type="non-terminal residue" evidence="1">
    <location>
        <position position="1"/>
    </location>
</feature>
<comment type="caution">
    <text evidence="1">The sequence shown here is derived from an EMBL/GenBank/DDBJ whole genome shotgun (WGS) entry which is preliminary data.</text>
</comment>
<feature type="non-terminal residue" evidence="1">
    <location>
        <position position="604"/>
    </location>
</feature>
<proteinExistence type="predicted"/>
<protein>
    <submittedName>
        <fullName evidence="1">Capping protein</fullName>
    </submittedName>
</protein>
<name>A0ACB7FDB7_NIBAL</name>
<gene>
    <name evidence="1" type="primary">CARMIL2</name>
    <name evidence="1" type="ORF">GBF38_019974</name>
</gene>
<evidence type="ECO:0000313" key="1">
    <source>
        <dbReference type="EMBL" id="KAG8012281.1"/>
    </source>
</evidence>
<organism evidence="1 2">
    <name type="scientific">Nibea albiflora</name>
    <name type="common">Yellow drum</name>
    <name type="synonym">Corvina albiflora</name>
    <dbReference type="NCBI Taxonomy" id="240163"/>
    <lineage>
        <taxon>Eukaryota</taxon>
        <taxon>Metazoa</taxon>
        <taxon>Chordata</taxon>
        <taxon>Craniata</taxon>
        <taxon>Vertebrata</taxon>
        <taxon>Euteleostomi</taxon>
        <taxon>Actinopterygii</taxon>
        <taxon>Neopterygii</taxon>
        <taxon>Teleostei</taxon>
        <taxon>Neoteleostei</taxon>
        <taxon>Acanthomorphata</taxon>
        <taxon>Eupercaria</taxon>
        <taxon>Sciaenidae</taxon>
        <taxon>Nibea</taxon>
    </lineage>
</organism>
<sequence length="604" mass="65773">DQISELLKPQRVCLVMPVVLNHSGQSCGRSAKRFVIVLETDRQILSFSVLHIKDLEDMVCHMTASLKRIFPDSSPGKLLKMIPPDLQERLLTQMAVIEEQLNSQPGFCGGFSDTYAALCDFNEMPSREEIRWSVDIQQQLTFLLSRSPSLEELSLETSGLKLDFALKMAAALREHTSSTLQSISLSGNPIEDKGLGCLSQVLSSNQLFSTSLSHLDLSGNPGSLVTEEATLFVSLSAGCCYKLVHLNLARNPFSHRNFTLQQVALPLADITQSYRSNPDRTKEALFKVQGVCRQLEDSLQRLNHCNIQEVHADIQTAHEVLHNAKESFKLLPSLYEVGRTCASDGDMVNSILTDTATALTDEFQRSIQELAQDLMRCAEAVCPRVVQRSSVYEYLSECVSKRSRQTQAFLRSTLVENTGHIISLLDADWEQQTRDRGAEREKGGGAGEEGGRGCGLLQLPVATALSVTASSPAPSPTTSQSPSPPGWTGKRRREGKVVAVDAAAAISGARGASFIPPPSLPLLYSISAQAPEEEAAGCGGLPRREVPFPGCGPSLSPLPPSSGSPASPMEPLPTQGQTLRHYTASRPRPRRTHTQPPSSRPQVR</sequence>
<dbReference type="EMBL" id="CM024800">
    <property type="protein sequence ID" value="KAG8012281.1"/>
    <property type="molecule type" value="Genomic_DNA"/>
</dbReference>
<evidence type="ECO:0000313" key="2">
    <source>
        <dbReference type="Proteomes" id="UP000805704"/>
    </source>
</evidence>
<accession>A0ACB7FDB7</accession>